<organism evidence="1 2">
    <name type="scientific">Penicillium thymicola</name>
    <dbReference type="NCBI Taxonomy" id="293382"/>
    <lineage>
        <taxon>Eukaryota</taxon>
        <taxon>Fungi</taxon>
        <taxon>Dikarya</taxon>
        <taxon>Ascomycota</taxon>
        <taxon>Pezizomycotina</taxon>
        <taxon>Eurotiomycetes</taxon>
        <taxon>Eurotiomycetidae</taxon>
        <taxon>Eurotiales</taxon>
        <taxon>Aspergillaceae</taxon>
        <taxon>Penicillium</taxon>
    </lineage>
</organism>
<sequence length="75" mass="8615">MVNEHDDWKAMLDTENLDNTGVLEDQSAKGTIKYRLRNLRQISCLRQQHVPSTLALLQVTLCQHEPPVSLWTSNL</sequence>
<protein>
    <submittedName>
        <fullName evidence="1">Uncharacterized protein</fullName>
    </submittedName>
</protein>
<gene>
    <name evidence="1" type="ORF">VN97_g6344</name>
</gene>
<keyword evidence="2" id="KW-1185">Reference proteome</keyword>
<reference evidence="1" key="2">
    <citation type="journal article" date="2016" name="Fungal Biol.">
        <title>Ochratoxin A production by Penicillium thymicola.</title>
        <authorList>
            <person name="Nguyen H.D.T."/>
            <person name="McMullin D.R."/>
            <person name="Ponomareva E."/>
            <person name="Riley R."/>
            <person name="Pomraning K.R."/>
            <person name="Baker S.E."/>
            <person name="Seifert K.A."/>
        </authorList>
    </citation>
    <scope>NUCLEOTIDE SEQUENCE</scope>
    <source>
        <strain evidence="1">DAOM 180753</strain>
    </source>
</reference>
<accession>A0AAI9TGV8</accession>
<evidence type="ECO:0000313" key="2">
    <source>
        <dbReference type="Proteomes" id="UP001227192"/>
    </source>
</evidence>
<dbReference type="Proteomes" id="UP001227192">
    <property type="component" value="Unassembled WGS sequence"/>
</dbReference>
<evidence type="ECO:0000313" key="1">
    <source>
        <dbReference type="EMBL" id="KAJ9486991.1"/>
    </source>
</evidence>
<reference evidence="1" key="1">
    <citation type="submission" date="2015-06" db="EMBL/GenBank/DDBJ databases">
        <authorList>
            <person name="Nguyen H."/>
        </authorList>
    </citation>
    <scope>NUCLEOTIDE SEQUENCE</scope>
    <source>
        <strain evidence="1">DAOM 180753</strain>
    </source>
</reference>
<proteinExistence type="predicted"/>
<dbReference type="AlphaFoldDB" id="A0AAI9TGV8"/>
<comment type="caution">
    <text evidence="1">The sequence shown here is derived from an EMBL/GenBank/DDBJ whole genome shotgun (WGS) entry which is preliminary data.</text>
</comment>
<name>A0AAI9TGV8_PENTH</name>
<dbReference type="EMBL" id="LACB01000181">
    <property type="protein sequence ID" value="KAJ9486991.1"/>
    <property type="molecule type" value="Genomic_DNA"/>
</dbReference>